<dbReference type="Proteomes" id="UP000050949">
    <property type="component" value="Unassembled WGS sequence"/>
</dbReference>
<evidence type="ECO:0000259" key="7">
    <source>
        <dbReference type="Pfam" id="PF00496"/>
    </source>
</evidence>
<feature type="signal peptide" evidence="6">
    <location>
        <begin position="1"/>
        <end position="32"/>
    </location>
</feature>
<dbReference type="PANTHER" id="PTHR30290">
    <property type="entry name" value="PERIPLASMIC BINDING COMPONENT OF ABC TRANSPORTER"/>
    <property type="match status" value="1"/>
</dbReference>
<dbReference type="AlphaFoldDB" id="A0A0R1X620"/>
<dbReference type="Gene3D" id="3.90.76.10">
    <property type="entry name" value="Dipeptide-binding Protein, Domain 1"/>
    <property type="match status" value="1"/>
</dbReference>
<gene>
    <name evidence="8" type="ORF">FC91_GL000489</name>
</gene>
<organism evidence="8 9">
    <name type="scientific">Schleiferilactobacillus harbinensis DSM 16991</name>
    <dbReference type="NCBI Taxonomy" id="1122147"/>
    <lineage>
        <taxon>Bacteria</taxon>
        <taxon>Bacillati</taxon>
        <taxon>Bacillota</taxon>
        <taxon>Bacilli</taxon>
        <taxon>Lactobacillales</taxon>
        <taxon>Lactobacillaceae</taxon>
        <taxon>Schleiferilactobacillus</taxon>
    </lineage>
</organism>
<dbReference type="PANTHER" id="PTHR30290:SF10">
    <property type="entry name" value="PERIPLASMIC OLIGOPEPTIDE-BINDING PROTEIN-RELATED"/>
    <property type="match status" value="1"/>
</dbReference>
<feature type="domain" description="Solute-binding protein family 5" evidence="7">
    <location>
        <begin position="81"/>
        <end position="469"/>
    </location>
</feature>
<evidence type="ECO:0000256" key="2">
    <source>
        <dbReference type="ARBA" id="ARBA00005695"/>
    </source>
</evidence>
<keyword evidence="5" id="KW-0653">Protein transport</keyword>
<comment type="subcellular location">
    <subcellularLocation>
        <location evidence="1">Cell envelope</location>
    </subcellularLocation>
</comment>
<evidence type="ECO:0000256" key="1">
    <source>
        <dbReference type="ARBA" id="ARBA00004196"/>
    </source>
</evidence>
<dbReference type="eggNOG" id="COG4166">
    <property type="taxonomic scope" value="Bacteria"/>
</dbReference>
<evidence type="ECO:0000313" key="9">
    <source>
        <dbReference type="Proteomes" id="UP000050949"/>
    </source>
</evidence>
<dbReference type="PROSITE" id="PS51257">
    <property type="entry name" value="PROKAR_LIPOPROTEIN"/>
    <property type="match status" value="1"/>
</dbReference>
<keyword evidence="4 6" id="KW-0732">Signal</keyword>
<feature type="chain" id="PRO_5039320527" evidence="6">
    <location>
        <begin position="33"/>
        <end position="550"/>
    </location>
</feature>
<evidence type="ECO:0000256" key="4">
    <source>
        <dbReference type="ARBA" id="ARBA00022729"/>
    </source>
</evidence>
<evidence type="ECO:0000256" key="5">
    <source>
        <dbReference type="ARBA" id="ARBA00022856"/>
    </source>
</evidence>
<sequence>MGGFWMRITTGFKAAGAAVATLMLLAGCQNKASGTSASKSTWSRMESDIISTMDPSKSTDAISGTAINDTTDGLYRYSGTELKPAIATKIVKPTKNGAVYTFKLRDAKWSNGDPVTADDFVFAWRRTVDPATKSQYAYLYSGVVNADAVMKGTKKPATLGVKALDKHTLQVTLEHPIPYFQKMMVNGPFFPQNEKYVKKMGSKYGTQAKYTLANGPYKLTGWNGSNNSWQEVKNPTYWNAKNVHIDQINVTAVKDATTAMSLFQSGKLDDAALTGDQAAQAKTQKDYRGIKQTSVFYLELNEKKVPAFKNTKLRQAMSMAINREEYIKKVLQDGSIDAPTVTPSGLAENPTTKEDFSKEAAQGYTKYTSYNPKEAKALWTAGMQEVGKQNLTLELLTDDTDNAKRSAEYFQNTLEKNLPGLKVTISTVPFKTRLTRSQDGQFDMVLSGWSADFTDPITFLDLFTTDGSYNDGKWSNATFDKLINESQTTYATNETKRWQVMVQAQQLLTQEQGVIPIYQRVQAHLVNPKIQGLKTTPGGTFDLIGAKIKK</sequence>
<dbReference type="InterPro" id="IPR000914">
    <property type="entry name" value="SBP_5_dom"/>
</dbReference>
<dbReference type="FunFam" id="3.90.76.10:FF:000001">
    <property type="entry name" value="Oligopeptide ABC transporter substrate-binding protein"/>
    <property type="match status" value="1"/>
</dbReference>
<dbReference type="CDD" id="cd08504">
    <property type="entry name" value="PBP2_OppA"/>
    <property type="match status" value="1"/>
</dbReference>
<dbReference type="PIRSF" id="PIRSF002741">
    <property type="entry name" value="MppA"/>
    <property type="match status" value="1"/>
</dbReference>
<dbReference type="Pfam" id="PF00496">
    <property type="entry name" value="SBP_bac_5"/>
    <property type="match status" value="1"/>
</dbReference>
<proteinExistence type="inferred from homology"/>
<keyword evidence="3" id="KW-0813">Transport</keyword>
<evidence type="ECO:0000256" key="3">
    <source>
        <dbReference type="ARBA" id="ARBA00022448"/>
    </source>
</evidence>
<dbReference type="PATRIC" id="fig|1122147.4.peg.510"/>
<name>A0A0R1X620_9LACO</name>
<evidence type="ECO:0000256" key="6">
    <source>
        <dbReference type="SAM" id="SignalP"/>
    </source>
</evidence>
<dbReference type="Gene3D" id="3.10.105.10">
    <property type="entry name" value="Dipeptide-binding Protein, Domain 3"/>
    <property type="match status" value="1"/>
</dbReference>
<comment type="caution">
    <text evidence="8">The sequence shown here is derived from an EMBL/GenBank/DDBJ whole genome shotgun (WGS) entry which is preliminary data.</text>
</comment>
<dbReference type="GO" id="GO:0030288">
    <property type="term" value="C:outer membrane-bounded periplasmic space"/>
    <property type="evidence" value="ECO:0007669"/>
    <property type="project" value="UniProtKB-ARBA"/>
</dbReference>
<accession>A0A0R1X620</accession>
<keyword evidence="5" id="KW-0571">Peptide transport</keyword>
<dbReference type="GO" id="GO:0043190">
    <property type="term" value="C:ATP-binding cassette (ABC) transporter complex"/>
    <property type="evidence" value="ECO:0007669"/>
    <property type="project" value="InterPro"/>
</dbReference>
<dbReference type="EMBL" id="AZFW01000102">
    <property type="protein sequence ID" value="KRM25770.1"/>
    <property type="molecule type" value="Genomic_DNA"/>
</dbReference>
<dbReference type="InterPro" id="IPR030678">
    <property type="entry name" value="Peptide/Ni-bd"/>
</dbReference>
<reference evidence="8 9" key="1">
    <citation type="journal article" date="2015" name="Genome Announc.">
        <title>Expanding the biotechnology potential of lactobacilli through comparative genomics of 213 strains and associated genera.</title>
        <authorList>
            <person name="Sun Z."/>
            <person name="Harris H.M."/>
            <person name="McCann A."/>
            <person name="Guo C."/>
            <person name="Argimon S."/>
            <person name="Zhang W."/>
            <person name="Yang X."/>
            <person name="Jeffery I.B."/>
            <person name="Cooney J.C."/>
            <person name="Kagawa T.F."/>
            <person name="Liu W."/>
            <person name="Song Y."/>
            <person name="Salvetti E."/>
            <person name="Wrobel A."/>
            <person name="Rasinkangas P."/>
            <person name="Parkhill J."/>
            <person name="Rea M.C."/>
            <person name="O'Sullivan O."/>
            <person name="Ritari J."/>
            <person name="Douillard F.P."/>
            <person name="Paul Ross R."/>
            <person name="Yang R."/>
            <person name="Briner A.E."/>
            <person name="Felis G.E."/>
            <person name="de Vos W.M."/>
            <person name="Barrangou R."/>
            <person name="Klaenhammer T.R."/>
            <person name="Caufield P.W."/>
            <person name="Cui Y."/>
            <person name="Zhang H."/>
            <person name="O'Toole P.W."/>
        </authorList>
    </citation>
    <scope>NUCLEOTIDE SEQUENCE [LARGE SCALE GENOMIC DNA]</scope>
    <source>
        <strain evidence="8 9">DSM 16991</strain>
    </source>
</reference>
<keyword evidence="8" id="KW-0449">Lipoprotein</keyword>
<dbReference type="GO" id="GO:1904680">
    <property type="term" value="F:peptide transmembrane transporter activity"/>
    <property type="evidence" value="ECO:0007669"/>
    <property type="project" value="TreeGrafter"/>
</dbReference>
<dbReference type="FunFam" id="3.10.105.10:FF:000001">
    <property type="entry name" value="Oligopeptide ABC transporter, oligopeptide-binding protein"/>
    <property type="match status" value="1"/>
</dbReference>
<comment type="similarity">
    <text evidence="2">Belongs to the bacterial solute-binding protein 5 family.</text>
</comment>
<dbReference type="InterPro" id="IPR039424">
    <property type="entry name" value="SBP_5"/>
</dbReference>
<dbReference type="GO" id="GO:0015833">
    <property type="term" value="P:peptide transport"/>
    <property type="evidence" value="ECO:0007669"/>
    <property type="project" value="UniProtKB-KW"/>
</dbReference>
<evidence type="ECO:0000313" key="8">
    <source>
        <dbReference type="EMBL" id="KRM25770.1"/>
    </source>
</evidence>
<dbReference type="Gene3D" id="3.40.190.10">
    <property type="entry name" value="Periplasmic binding protein-like II"/>
    <property type="match status" value="1"/>
</dbReference>
<protein>
    <submittedName>
        <fullName evidence="8">Oligopeptide ABC superfamily ATP binding cassette transporter, substrate-binding lipoprotein</fullName>
    </submittedName>
</protein>
<dbReference type="SUPFAM" id="SSF53850">
    <property type="entry name" value="Periplasmic binding protein-like II"/>
    <property type="match status" value="1"/>
</dbReference>